<name>A0A3R7Y9B5_APHAT</name>
<dbReference type="AlphaFoldDB" id="A0A3R7Y9B5"/>
<evidence type="ECO:0000256" key="1">
    <source>
        <dbReference type="SAM" id="MobiDB-lite"/>
    </source>
</evidence>
<accession>A0A3R7Y9B5</accession>
<evidence type="ECO:0000313" key="2">
    <source>
        <dbReference type="EMBL" id="RQM24034.1"/>
    </source>
</evidence>
<comment type="caution">
    <text evidence="2">The sequence shown here is derived from an EMBL/GenBank/DDBJ whole genome shotgun (WGS) entry which is preliminary data.</text>
</comment>
<feature type="region of interest" description="Disordered" evidence="1">
    <location>
        <begin position="1"/>
        <end position="42"/>
    </location>
</feature>
<evidence type="ECO:0000313" key="3">
    <source>
        <dbReference type="Proteomes" id="UP000284702"/>
    </source>
</evidence>
<feature type="compositionally biased region" description="Basic and acidic residues" evidence="1">
    <location>
        <begin position="1"/>
        <end position="14"/>
    </location>
</feature>
<reference evidence="2" key="1">
    <citation type="submission" date="2018-07" db="EMBL/GenBank/DDBJ databases">
        <title>Annotation of Aphanomyces astaci genome assembly.</title>
        <authorList>
            <person name="Studholme D.J."/>
        </authorList>
    </citation>
    <scope>NUCLEOTIDE SEQUENCE [LARGE SCALE GENOMIC DNA]</scope>
    <source>
        <strain evidence="2">Pc</strain>
    </source>
</reference>
<feature type="compositionally biased region" description="Polar residues" evidence="1">
    <location>
        <begin position="19"/>
        <end position="34"/>
    </location>
</feature>
<keyword evidence="3" id="KW-1185">Reference proteome</keyword>
<protein>
    <submittedName>
        <fullName evidence="2">Uncharacterized protein</fullName>
    </submittedName>
</protein>
<sequence length="177" mass="20057">MDRASPIREAECGRPLHRQITTPFASPRQRNPPSVDQRFQPGGYDQHPIYGTHTDPLDHPFDTPAPVVTPTGATNLPLSPMTTIWDKATGADLYVFTKKRVVLWVMANHDYRDITEAEWVAWFGKAFKEEPQDLEVLKKILTTANRFDTTILDADSRIGIDNLMRALERNDQASVLD</sequence>
<proteinExistence type="predicted"/>
<dbReference type="Proteomes" id="UP000284702">
    <property type="component" value="Unassembled WGS sequence"/>
</dbReference>
<organism evidence="2 3">
    <name type="scientific">Aphanomyces astaci</name>
    <name type="common">Crayfish plague agent</name>
    <dbReference type="NCBI Taxonomy" id="112090"/>
    <lineage>
        <taxon>Eukaryota</taxon>
        <taxon>Sar</taxon>
        <taxon>Stramenopiles</taxon>
        <taxon>Oomycota</taxon>
        <taxon>Saprolegniomycetes</taxon>
        <taxon>Saprolegniales</taxon>
        <taxon>Verrucalvaceae</taxon>
        <taxon>Aphanomyces</taxon>
    </lineage>
</organism>
<dbReference type="EMBL" id="MZMZ02002814">
    <property type="protein sequence ID" value="RQM24034.1"/>
    <property type="molecule type" value="Genomic_DNA"/>
</dbReference>
<dbReference type="VEuPathDB" id="FungiDB:H257_05466"/>
<gene>
    <name evidence="2" type="ORF">B5M09_012370</name>
</gene>